<name>A0A058ZHA2_FONAL</name>
<dbReference type="AlphaFoldDB" id="A0A058ZHA2"/>
<accession>A0A058ZHA2</accession>
<evidence type="ECO:0000313" key="2">
    <source>
        <dbReference type="EMBL" id="KCV73318.1"/>
    </source>
</evidence>
<evidence type="ECO:0000313" key="3">
    <source>
        <dbReference type="Proteomes" id="UP000030693"/>
    </source>
</evidence>
<protein>
    <submittedName>
        <fullName evidence="2">Uncharacterized protein</fullName>
    </submittedName>
</protein>
<organism evidence="2">
    <name type="scientific">Fonticula alba</name>
    <name type="common">Slime mold</name>
    <dbReference type="NCBI Taxonomy" id="691883"/>
    <lineage>
        <taxon>Eukaryota</taxon>
        <taxon>Rotosphaerida</taxon>
        <taxon>Fonticulaceae</taxon>
        <taxon>Fonticula</taxon>
    </lineage>
</organism>
<dbReference type="EMBL" id="KB932201">
    <property type="protein sequence ID" value="KCV73318.1"/>
    <property type="molecule type" value="Genomic_DNA"/>
</dbReference>
<reference evidence="2" key="1">
    <citation type="submission" date="2013-04" db="EMBL/GenBank/DDBJ databases">
        <title>The Genome Sequence of Fonticula alba ATCC 38817.</title>
        <authorList>
            <consortium name="The Broad Institute Genomics Platform"/>
            <person name="Russ C."/>
            <person name="Cuomo C."/>
            <person name="Burger G."/>
            <person name="Gray M.W."/>
            <person name="Holland P.W.H."/>
            <person name="King N."/>
            <person name="Lang F.B.F."/>
            <person name="Roger A.J."/>
            <person name="Ruiz-Trillo I."/>
            <person name="Brown M."/>
            <person name="Walker B."/>
            <person name="Young S."/>
            <person name="Zeng Q."/>
            <person name="Gargeya S."/>
            <person name="Fitzgerald M."/>
            <person name="Haas B."/>
            <person name="Abouelleil A."/>
            <person name="Allen A.W."/>
            <person name="Alvarado L."/>
            <person name="Arachchi H.M."/>
            <person name="Berlin A.M."/>
            <person name="Chapman S.B."/>
            <person name="Gainer-Dewar J."/>
            <person name="Goldberg J."/>
            <person name="Griggs A."/>
            <person name="Gujja S."/>
            <person name="Hansen M."/>
            <person name="Howarth C."/>
            <person name="Imamovic A."/>
            <person name="Ireland A."/>
            <person name="Larimer J."/>
            <person name="McCowan C."/>
            <person name="Murphy C."/>
            <person name="Pearson M."/>
            <person name="Poon T.W."/>
            <person name="Priest M."/>
            <person name="Roberts A."/>
            <person name="Saif S."/>
            <person name="Shea T."/>
            <person name="Sisk P."/>
            <person name="Sykes S."/>
            <person name="Wortman J."/>
            <person name="Nusbaum C."/>
            <person name="Birren B."/>
        </authorList>
    </citation>
    <scope>NUCLEOTIDE SEQUENCE [LARGE SCALE GENOMIC DNA]</scope>
    <source>
        <strain evidence="2">ATCC 38817</strain>
    </source>
</reference>
<feature type="transmembrane region" description="Helical" evidence="1">
    <location>
        <begin position="62"/>
        <end position="82"/>
    </location>
</feature>
<dbReference type="RefSeq" id="XP_009493019.1">
    <property type="nucleotide sequence ID" value="XM_009494744.1"/>
</dbReference>
<evidence type="ECO:0000256" key="1">
    <source>
        <dbReference type="SAM" id="Phobius"/>
    </source>
</evidence>
<keyword evidence="1" id="KW-1133">Transmembrane helix</keyword>
<feature type="transmembrane region" description="Helical" evidence="1">
    <location>
        <begin position="38"/>
        <end position="56"/>
    </location>
</feature>
<dbReference type="GeneID" id="20525584"/>
<dbReference type="Proteomes" id="UP000030693">
    <property type="component" value="Unassembled WGS sequence"/>
</dbReference>
<keyword evidence="1" id="KW-0812">Transmembrane</keyword>
<keyword evidence="3" id="KW-1185">Reference proteome</keyword>
<sequence length="86" mass="9058">MTQGKCALRKRAPSLPHPSPLFYPPLSNTMSTSITRNVVAGLALAIPLMAPGAAAFGVADTFALLIGLALLFIMICAGLGWYSRRV</sequence>
<gene>
    <name evidence="2" type="ORF">H696_00859</name>
</gene>
<proteinExistence type="predicted"/>
<keyword evidence="1" id="KW-0472">Membrane</keyword>